<dbReference type="SUPFAM" id="SSF81811">
    <property type="entry name" value="Helical domain of Sec23/24"/>
    <property type="match status" value="1"/>
</dbReference>
<dbReference type="PANTHER" id="PTHR13803:SF4">
    <property type="entry name" value="SECRETORY 24CD, ISOFORM C"/>
    <property type="match status" value="1"/>
</dbReference>
<dbReference type="EMBL" id="MDYQ01000058">
    <property type="protein sequence ID" value="PRP84702.1"/>
    <property type="molecule type" value="Genomic_DNA"/>
</dbReference>
<name>A0A2P6NLA4_9EUKA</name>
<dbReference type="Gene3D" id="2.60.40.1670">
    <property type="entry name" value="beta-sandwich domain of Sec23/24"/>
    <property type="match status" value="1"/>
</dbReference>
<dbReference type="STRING" id="1890364.A0A2P6NLA4"/>
<evidence type="ECO:0000259" key="5">
    <source>
        <dbReference type="Pfam" id="PF00626"/>
    </source>
</evidence>
<evidence type="ECO:0000259" key="7">
    <source>
        <dbReference type="Pfam" id="PF04811"/>
    </source>
</evidence>
<comment type="caution">
    <text evidence="10">The sequence shown here is derived from an EMBL/GenBank/DDBJ whole genome shotgun (WGS) entry which is preliminary data.</text>
</comment>
<evidence type="ECO:0000256" key="2">
    <source>
        <dbReference type="ARBA" id="ARBA00022448"/>
    </source>
</evidence>
<feature type="compositionally biased region" description="Polar residues" evidence="4">
    <location>
        <begin position="92"/>
        <end position="109"/>
    </location>
</feature>
<dbReference type="InterPro" id="IPR036174">
    <property type="entry name" value="Znf_Sec23_Sec24_sf"/>
</dbReference>
<dbReference type="Pfam" id="PF04815">
    <property type="entry name" value="Sec23_helical"/>
    <property type="match status" value="1"/>
</dbReference>
<dbReference type="InterPro" id="IPR029006">
    <property type="entry name" value="ADF-H/Gelsolin-like_dom_sf"/>
</dbReference>
<feature type="domain" description="Zinc finger Sec23/Sec24-type" evidence="6">
    <location>
        <begin position="214"/>
        <end position="252"/>
    </location>
</feature>
<feature type="domain" description="Sec23/Sec24 trunk" evidence="7">
    <location>
        <begin position="290"/>
        <end position="526"/>
    </location>
</feature>
<dbReference type="Proteomes" id="UP000241769">
    <property type="component" value="Unassembled WGS sequence"/>
</dbReference>
<keyword evidence="3" id="KW-0653">Protein transport</keyword>
<dbReference type="Pfam" id="PF04810">
    <property type="entry name" value="zf-Sec23_Sec24"/>
    <property type="match status" value="1"/>
</dbReference>
<dbReference type="Pfam" id="PF08033">
    <property type="entry name" value="Sec23_BS"/>
    <property type="match status" value="1"/>
</dbReference>
<evidence type="ECO:0000313" key="10">
    <source>
        <dbReference type="EMBL" id="PRP84702.1"/>
    </source>
</evidence>
<dbReference type="InterPro" id="IPR036180">
    <property type="entry name" value="Gelsolin-like_dom_sf"/>
</dbReference>
<dbReference type="InParanoid" id="A0A2P6NLA4"/>
<dbReference type="FunCoup" id="A0A2P6NLA4">
    <property type="interactions" value="790"/>
</dbReference>
<dbReference type="GO" id="GO:0090110">
    <property type="term" value="P:COPII-coated vesicle cargo loading"/>
    <property type="evidence" value="ECO:0007669"/>
    <property type="project" value="TreeGrafter"/>
</dbReference>
<dbReference type="InterPro" id="IPR050550">
    <property type="entry name" value="SEC23_SEC24_subfamily"/>
</dbReference>
<dbReference type="InterPro" id="IPR006900">
    <property type="entry name" value="Sec23/24_helical_dom"/>
</dbReference>
<dbReference type="GO" id="GO:0006886">
    <property type="term" value="P:intracellular protein transport"/>
    <property type="evidence" value="ECO:0007669"/>
    <property type="project" value="InterPro"/>
</dbReference>
<dbReference type="InterPro" id="IPR036465">
    <property type="entry name" value="vWFA_dom_sf"/>
</dbReference>
<gene>
    <name evidence="10" type="ORF">PROFUN_07952</name>
</gene>
<feature type="domain" description="Sec23/Sec24 helical" evidence="8">
    <location>
        <begin position="626"/>
        <end position="718"/>
    </location>
</feature>
<accession>A0A2P6NLA4</accession>
<keyword evidence="11" id="KW-1185">Reference proteome</keyword>
<evidence type="ECO:0000259" key="9">
    <source>
        <dbReference type="Pfam" id="PF08033"/>
    </source>
</evidence>
<dbReference type="InterPro" id="IPR012990">
    <property type="entry name" value="Beta-sandwich_Sec23_24"/>
</dbReference>
<dbReference type="SUPFAM" id="SSF82919">
    <property type="entry name" value="Zn-finger domain of Sec23/24"/>
    <property type="match status" value="1"/>
</dbReference>
<feature type="domain" description="Gelsolin-like" evidence="5">
    <location>
        <begin position="755"/>
        <end position="805"/>
    </location>
</feature>
<dbReference type="AlphaFoldDB" id="A0A2P6NLA4"/>
<keyword evidence="2" id="KW-0813">Transport</keyword>
<dbReference type="InterPro" id="IPR006896">
    <property type="entry name" value="Sec23/24_trunk_dom"/>
</dbReference>
<evidence type="ECO:0000256" key="3">
    <source>
        <dbReference type="ARBA" id="ARBA00022927"/>
    </source>
</evidence>
<feature type="region of interest" description="Disordered" evidence="4">
    <location>
        <begin position="1"/>
        <end position="130"/>
    </location>
</feature>
<dbReference type="GO" id="GO:0000149">
    <property type="term" value="F:SNARE binding"/>
    <property type="evidence" value="ECO:0007669"/>
    <property type="project" value="TreeGrafter"/>
</dbReference>
<dbReference type="OrthoDB" id="49016at2759"/>
<evidence type="ECO:0000256" key="1">
    <source>
        <dbReference type="ARBA" id="ARBA00008334"/>
    </source>
</evidence>
<dbReference type="Gene3D" id="3.40.20.10">
    <property type="entry name" value="Severin"/>
    <property type="match status" value="1"/>
</dbReference>
<dbReference type="InterPro" id="IPR006895">
    <property type="entry name" value="Znf_Sec23_Sec24"/>
</dbReference>
<evidence type="ECO:0000259" key="8">
    <source>
        <dbReference type="Pfam" id="PF04815"/>
    </source>
</evidence>
<dbReference type="Pfam" id="PF04811">
    <property type="entry name" value="Sec23_trunk"/>
    <property type="match status" value="1"/>
</dbReference>
<dbReference type="PANTHER" id="PTHR13803">
    <property type="entry name" value="SEC24-RELATED PROTEIN"/>
    <property type="match status" value="1"/>
</dbReference>
<organism evidence="10 11">
    <name type="scientific">Planoprotostelium fungivorum</name>
    <dbReference type="NCBI Taxonomy" id="1890364"/>
    <lineage>
        <taxon>Eukaryota</taxon>
        <taxon>Amoebozoa</taxon>
        <taxon>Evosea</taxon>
        <taxon>Variosea</taxon>
        <taxon>Cavosteliida</taxon>
        <taxon>Cavosteliaceae</taxon>
        <taxon>Planoprotostelium</taxon>
    </lineage>
</organism>
<sequence length="892" mass="99176">MPPRAYPQPAYENPAYQSGPPPNIPFPTQAPVIAPPNTYGHQAAATQSPFNMTPLGESLPQVPAQYPMQTQPVPPPSGGSYAQGYPVDPNRQHSSPPLNTSQQNMNNDPANRGRQGSRIHPSQMPSVTGVDNKTIYKYATTNDGNTPPPATCQWITNDVGNCSPRFMRMTCYSLPTSKDIMQSSGIPFAASIQPLAQLQPGEVQLSTVDFEDGPLRCGRCGTYINPFVQWVKSGKAYCCKICSFVNDVPPEYFCPLDGMGRRTDTLLRPELSKGSVEFVAKGSSITRPLSPPLILFALDVSYNALVSGQLHAAINSISTILNSDAMAPNVRVGFITFDTTIQFYNLNRSHQQAHMLVVPDIHDVFLPLAPEVAFVQYKDSKDIIDGLLQKLPGMFQNTKITEAAFAAAVQAGLQALKPVGGRMLVFQSCIPTVGPGKLQKRNDVKLLNTDKEKALYQPQDPYYTQLAQQCVEASVSVDIFLFPTNYLDVSTMSTLSSSTGGQVYMYHKFNYAKDLTRFYQDLTRNLTREYGYDGVMRVRTSEGFTAVNFIGNFTVINGDELRFAGIDSDKSVLVEFQYDGKIPEKSEPFIQAALLYTNSNGERRIRVHNITLQCSNSMNNIYRGADVDAVLSYLCKTSLHQATSTSMRQIRDTLVEKTVLPLAMYRKHCCSTSQLGQLILPEALKLLPVMVLSFIKSVPIKPNENNIDMRSFYLTLFRGILNPTLNSVLVYPRLYALHNMPPECGGVDEQGYTLMPPLLPLKAESLSRDGAYLLEDGLHMYVYLGREVQPAFMNNVFGVHANVDQIDTKELSVGTFDNEESIKVNNLLNTIRQQRAFFPSLHIVKSRPGQQPADEDEYNFYQLLFEDKINDSPNHVDFLVHIHKAIQAKINE</sequence>
<proteinExistence type="inferred from homology"/>
<dbReference type="SUPFAM" id="SSF53300">
    <property type="entry name" value="vWA-like"/>
    <property type="match status" value="1"/>
</dbReference>
<dbReference type="Gene3D" id="1.20.120.730">
    <property type="entry name" value="Sec23/Sec24 helical domain"/>
    <property type="match status" value="1"/>
</dbReference>
<evidence type="ECO:0000256" key="4">
    <source>
        <dbReference type="SAM" id="MobiDB-lite"/>
    </source>
</evidence>
<dbReference type="SUPFAM" id="SSF82754">
    <property type="entry name" value="C-terminal, gelsolin-like domain of Sec23/24"/>
    <property type="match status" value="1"/>
</dbReference>
<protein>
    <submittedName>
        <fullName evidence="10">Transport protein</fullName>
    </submittedName>
</protein>
<dbReference type="GO" id="GO:0070971">
    <property type="term" value="C:endoplasmic reticulum exit site"/>
    <property type="evidence" value="ECO:0007669"/>
    <property type="project" value="TreeGrafter"/>
</dbReference>
<feature type="domain" description="Sec23/Sec24 beta-sandwich" evidence="9">
    <location>
        <begin position="531"/>
        <end position="614"/>
    </location>
</feature>
<dbReference type="Gene3D" id="2.30.30.380">
    <property type="entry name" value="Zn-finger domain of Sec23/24"/>
    <property type="match status" value="1"/>
</dbReference>
<dbReference type="Gene3D" id="3.40.50.410">
    <property type="entry name" value="von Willebrand factor, type A domain"/>
    <property type="match status" value="1"/>
</dbReference>
<evidence type="ECO:0000259" key="6">
    <source>
        <dbReference type="Pfam" id="PF04810"/>
    </source>
</evidence>
<dbReference type="InterPro" id="IPR007123">
    <property type="entry name" value="Gelsolin-like_dom"/>
</dbReference>
<dbReference type="GO" id="GO:0008270">
    <property type="term" value="F:zinc ion binding"/>
    <property type="evidence" value="ECO:0007669"/>
    <property type="project" value="InterPro"/>
</dbReference>
<dbReference type="GO" id="GO:0030127">
    <property type="term" value="C:COPII vesicle coat"/>
    <property type="evidence" value="ECO:0007669"/>
    <property type="project" value="InterPro"/>
</dbReference>
<dbReference type="SUPFAM" id="SSF81995">
    <property type="entry name" value="beta-sandwich domain of Sec23/24"/>
    <property type="match status" value="1"/>
</dbReference>
<dbReference type="InterPro" id="IPR036175">
    <property type="entry name" value="Sec23/24_helical_dom_sf"/>
</dbReference>
<reference evidence="10 11" key="1">
    <citation type="journal article" date="2018" name="Genome Biol. Evol.">
        <title>Multiple Roots of Fruiting Body Formation in Amoebozoa.</title>
        <authorList>
            <person name="Hillmann F."/>
            <person name="Forbes G."/>
            <person name="Novohradska S."/>
            <person name="Ferling I."/>
            <person name="Riege K."/>
            <person name="Groth M."/>
            <person name="Westermann M."/>
            <person name="Marz M."/>
            <person name="Spaller T."/>
            <person name="Winckler T."/>
            <person name="Schaap P."/>
            <person name="Glockner G."/>
        </authorList>
    </citation>
    <scope>NUCLEOTIDE SEQUENCE [LARGE SCALE GENOMIC DNA]</scope>
    <source>
        <strain evidence="10 11">Jena</strain>
    </source>
</reference>
<dbReference type="Pfam" id="PF00626">
    <property type="entry name" value="Gelsolin"/>
    <property type="match status" value="1"/>
</dbReference>
<evidence type="ECO:0000313" key="11">
    <source>
        <dbReference type="Proteomes" id="UP000241769"/>
    </source>
</evidence>
<comment type="similarity">
    <text evidence="1">Belongs to the SEC23/SEC24 family. SEC24 subfamily.</text>
</comment>